<dbReference type="EMBL" id="MT142513">
    <property type="protein sequence ID" value="QJA83583.1"/>
    <property type="molecule type" value="Genomic_DNA"/>
</dbReference>
<proteinExistence type="predicted"/>
<name>A0A6M3KNG1_9ZZZZ</name>
<protein>
    <submittedName>
        <fullName evidence="2">Uncharacterized protein</fullName>
    </submittedName>
</protein>
<gene>
    <name evidence="2" type="ORF">MM415A00274_0040</name>
</gene>
<accession>A0A6M3KNG1</accession>
<feature type="compositionally biased region" description="Polar residues" evidence="1">
    <location>
        <begin position="158"/>
        <end position="167"/>
    </location>
</feature>
<feature type="region of interest" description="Disordered" evidence="1">
    <location>
        <begin position="152"/>
        <end position="177"/>
    </location>
</feature>
<organism evidence="2">
    <name type="scientific">viral metagenome</name>
    <dbReference type="NCBI Taxonomy" id="1070528"/>
    <lineage>
        <taxon>unclassified sequences</taxon>
        <taxon>metagenomes</taxon>
        <taxon>organismal metagenomes</taxon>
    </lineage>
</organism>
<dbReference type="AlphaFoldDB" id="A0A6M3KNG1"/>
<reference evidence="2" key="1">
    <citation type="submission" date="2020-03" db="EMBL/GenBank/DDBJ databases">
        <title>The deep terrestrial virosphere.</title>
        <authorList>
            <person name="Holmfeldt K."/>
            <person name="Nilsson E."/>
            <person name="Simone D."/>
            <person name="Lopez-Fernandez M."/>
            <person name="Wu X."/>
            <person name="de Brujin I."/>
            <person name="Lundin D."/>
            <person name="Andersson A."/>
            <person name="Bertilsson S."/>
            <person name="Dopson M."/>
        </authorList>
    </citation>
    <scope>NUCLEOTIDE SEQUENCE</scope>
    <source>
        <strain evidence="2">MM415A00274</strain>
    </source>
</reference>
<sequence>MLHGYSAKDIAVHFDKTEALIKNYIEGTVRIPQLFFDRLLVQHDAEFEIIYTLIALKDNNFQQNVTSIDMRINNFEELKRIYPKRQGGQRYKEAFAHYKVRLKDGFTHEAILAVIENYARHCKAFGKTHTVFVKQMATFMNDPENLTRTWEERDNGKSNKNNSNRILQETCRREAEL</sequence>
<evidence type="ECO:0000256" key="1">
    <source>
        <dbReference type="SAM" id="MobiDB-lite"/>
    </source>
</evidence>
<evidence type="ECO:0000313" key="2">
    <source>
        <dbReference type="EMBL" id="QJA83583.1"/>
    </source>
</evidence>